<evidence type="ECO:0000256" key="2">
    <source>
        <dbReference type="ARBA" id="ARBA00051243"/>
    </source>
</evidence>
<dbReference type="PANTHER" id="PTHR24416">
    <property type="entry name" value="TYROSINE-PROTEIN KINASE RECEPTOR"/>
    <property type="match status" value="1"/>
</dbReference>
<feature type="transmembrane region" description="Helical" evidence="4">
    <location>
        <begin position="518"/>
        <end position="540"/>
    </location>
</feature>
<dbReference type="InterPro" id="IPR050122">
    <property type="entry name" value="RTK"/>
</dbReference>
<dbReference type="InterPro" id="IPR000719">
    <property type="entry name" value="Prot_kinase_dom"/>
</dbReference>
<dbReference type="PROSITE" id="PS00107">
    <property type="entry name" value="PROTEIN_KINASE_ATP"/>
    <property type="match status" value="1"/>
</dbReference>
<evidence type="ECO:0000259" key="6">
    <source>
        <dbReference type="PROSITE" id="PS50011"/>
    </source>
</evidence>
<dbReference type="PROSITE" id="PS50060">
    <property type="entry name" value="MAM_2"/>
    <property type="match status" value="1"/>
</dbReference>
<feature type="signal peptide" evidence="5">
    <location>
        <begin position="1"/>
        <end position="24"/>
    </location>
</feature>
<dbReference type="InterPro" id="IPR013320">
    <property type="entry name" value="ConA-like_dom_sf"/>
</dbReference>
<evidence type="ECO:0000256" key="4">
    <source>
        <dbReference type="SAM" id="Phobius"/>
    </source>
</evidence>
<keyword evidence="5" id="KW-0732">Signal</keyword>
<dbReference type="Gene3D" id="2.60.120.200">
    <property type="match status" value="1"/>
</dbReference>
<accession>A0AA88Y824</accession>
<dbReference type="InterPro" id="IPR020635">
    <property type="entry name" value="Tyr_kinase_cat_dom"/>
</dbReference>
<keyword evidence="3" id="KW-0547">Nucleotide-binding</keyword>
<dbReference type="Pfam" id="PF00629">
    <property type="entry name" value="MAM"/>
    <property type="match status" value="1"/>
</dbReference>
<reference evidence="8" key="1">
    <citation type="submission" date="2019-08" db="EMBL/GenBank/DDBJ databases">
        <title>The improved chromosome-level genome for the pearl oyster Pinctada fucata martensii using PacBio sequencing and Hi-C.</title>
        <authorList>
            <person name="Zheng Z."/>
        </authorList>
    </citation>
    <scope>NUCLEOTIDE SEQUENCE</scope>
    <source>
        <strain evidence="8">ZZ-2019</strain>
        <tissue evidence="8">Adductor muscle</tissue>
    </source>
</reference>
<dbReference type="SUPFAM" id="SSF56112">
    <property type="entry name" value="Protein kinase-like (PK-like)"/>
    <property type="match status" value="1"/>
</dbReference>
<dbReference type="Proteomes" id="UP001186944">
    <property type="component" value="Unassembled WGS sequence"/>
</dbReference>
<evidence type="ECO:0000256" key="1">
    <source>
        <dbReference type="ARBA" id="ARBA00004167"/>
    </source>
</evidence>
<gene>
    <name evidence="8" type="ORF">FSP39_018466</name>
</gene>
<dbReference type="Pfam" id="PF07714">
    <property type="entry name" value="PK_Tyr_Ser-Thr"/>
    <property type="match status" value="1"/>
</dbReference>
<name>A0AA88Y824_PINIB</name>
<dbReference type="EMBL" id="VSWD01000006">
    <property type="protein sequence ID" value="KAK3100346.1"/>
    <property type="molecule type" value="Genomic_DNA"/>
</dbReference>
<dbReference type="InterPro" id="IPR001245">
    <property type="entry name" value="Ser-Thr/Tyr_kinase_cat_dom"/>
</dbReference>
<dbReference type="GO" id="GO:0005524">
    <property type="term" value="F:ATP binding"/>
    <property type="evidence" value="ECO:0007669"/>
    <property type="project" value="UniProtKB-UniRule"/>
</dbReference>
<dbReference type="InterPro" id="IPR008266">
    <property type="entry name" value="Tyr_kinase_AS"/>
</dbReference>
<dbReference type="InterPro" id="IPR011009">
    <property type="entry name" value="Kinase-like_dom_sf"/>
</dbReference>
<keyword evidence="4" id="KW-0472">Membrane</keyword>
<dbReference type="PRINTS" id="PR00109">
    <property type="entry name" value="TYRKINASE"/>
</dbReference>
<dbReference type="GO" id="GO:0043235">
    <property type="term" value="C:receptor complex"/>
    <property type="evidence" value="ECO:0007669"/>
    <property type="project" value="TreeGrafter"/>
</dbReference>
<feature type="chain" id="PRO_5041686880" description="Tyrosine-protein kinase receptor" evidence="5">
    <location>
        <begin position="25"/>
        <end position="928"/>
    </location>
</feature>
<evidence type="ECO:0000256" key="5">
    <source>
        <dbReference type="SAM" id="SignalP"/>
    </source>
</evidence>
<dbReference type="PROSITE" id="PS00109">
    <property type="entry name" value="PROTEIN_KINASE_TYR"/>
    <property type="match status" value="1"/>
</dbReference>
<dbReference type="InterPro" id="IPR017441">
    <property type="entry name" value="Protein_kinase_ATP_BS"/>
</dbReference>
<evidence type="ECO:0000256" key="3">
    <source>
        <dbReference type="PROSITE-ProRule" id="PRU10141"/>
    </source>
</evidence>
<organism evidence="8 9">
    <name type="scientific">Pinctada imbricata</name>
    <name type="common">Atlantic pearl-oyster</name>
    <name type="synonym">Pinctada martensii</name>
    <dbReference type="NCBI Taxonomy" id="66713"/>
    <lineage>
        <taxon>Eukaryota</taxon>
        <taxon>Metazoa</taxon>
        <taxon>Spiralia</taxon>
        <taxon>Lophotrochozoa</taxon>
        <taxon>Mollusca</taxon>
        <taxon>Bivalvia</taxon>
        <taxon>Autobranchia</taxon>
        <taxon>Pteriomorphia</taxon>
        <taxon>Pterioida</taxon>
        <taxon>Pterioidea</taxon>
        <taxon>Pteriidae</taxon>
        <taxon>Pinctada</taxon>
    </lineage>
</organism>
<evidence type="ECO:0000259" key="7">
    <source>
        <dbReference type="PROSITE" id="PS50060"/>
    </source>
</evidence>
<evidence type="ECO:0000313" key="8">
    <source>
        <dbReference type="EMBL" id="KAK3100346.1"/>
    </source>
</evidence>
<dbReference type="PROSITE" id="PS50011">
    <property type="entry name" value="PROTEIN_KINASE_DOM"/>
    <property type="match status" value="1"/>
</dbReference>
<dbReference type="GO" id="GO:0005886">
    <property type="term" value="C:plasma membrane"/>
    <property type="evidence" value="ECO:0007669"/>
    <property type="project" value="TreeGrafter"/>
</dbReference>
<dbReference type="GO" id="GO:0045664">
    <property type="term" value="P:regulation of neuron differentiation"/>
    <property type="evidence" value="ECO:0007669"/>
    <property type="project" value="TreeGrafter"/>
</dbReference>
<evidence type="ECO:0000313" key="9">
    <source>
        <dbReference type="Proteomes" id="UP001186944"/>
    </source>
</evidence>
<keyword evidence="4" id="KW-0812">Transmembrane</keyword>
<evidence type="ECO:0008006" key="10">
    <source>
        <dbReference type="Google" id="ProtNLM"/>
    </source>
</evidence>
<keyword evidence="4" id="KW-1133">Transmembrane helix</keyword>
<comment type="catalytic activity">
    <reaction evidence="2">
        <text>L-tyrosyl-[protein] + ATP = O-phospho-L-tyrosyl-[protein] + ADP + H(+)</text>
        <dbReference type="Rhea" id="RHEA:10596"/>
        <dbReference type="Rhea" id="RHEA-COMP:10136"/>
        <dbReference type="Rhea" id="RHEA-COMP:20101"/>
        <dbReference type="ChEBI" id="CHEBI:15378"/>
        <dbReference type="ChEBI" id="CHEBI:30616"/>
        <dbReference type="ChEBI" id="CHEBI:46858"/>
        <dbReference type="ChEBI" id="CHEBI:61978"/>
        <dbReference type="ChEBI" id="CHEBI:456216"/>
        <dbReference type="EC" id="2.7.10.1"/>
    </reaction>
</comment>
<dbReference type="SMART" id="SM00219">
    <property type="entry name" value="TyrKc"/>
    <property type="match status" value="1"/>
</dbReference>
<proteinExistence type="predicted"/>
<dbReference type="PANTHER" id="PTHR24416:SF604">
    <property type="entry name" value="RECEPTOR PROTEIN-TYROSINE KINASE"/>
    <property type="match status" value="1"/>
</dbReference>
<feature type="domain" description="MAM" evidence="7">
    <location>
        <begin position="170"/>
        <end position="330"/>
    </location>
</feature>
<dbReference type="Gene3D" id="1.10.510.10">
    <property type="entry name" value="Transferase(Phosphotransferase) domain 1"/>
    <property type="match status" value="1"/>
</dbReference>
<dbReference type="GO" id="GO:0004714">
    <property type="term" value="F:transmembrane receptor protein tyrosine kinase activity"/>
    <property type="evidence" value="ECO:0007669"/>
    <property type="project" value="UniProtKB-EC"/>
</dbReference>
<feature type="binding site" evidence="3">
    <location>
        <position position="642"/>
    </location>
    <ligand>
        <name>ATP</name>
        <dbReference type="ChEBI" id="CHEBI:30616"/>
    </ligand>
</feature>
<protein>
    <recommendedName>
        <fullName evidence="10">Tyrosine-protein kinase receptor</fullName>
    </recommendedName>
</protein>
<dbReference type="GO" id="GO:0007169">
    <property type="term" value="P:cell surface receptor protein tyrosine kinase signaling pathway"/>
    <property type="evidence" value="ECO:0007669"/>
    <property type="project" value="TreeGrafter"/>
</dbReference>
<dbReference type="Gene3D" id="3.30.200.20">
    <property type="entry name" value="Phosphorylase Kinase, domain 1"/>
    <property type="match status" value="1"/>
</dbReference>
<dbReference type="FunFam" id="1.10.510.10:FF:000113">
    <property type="entry name" value="Tyrosine-protein kinase receptor"/>
    <property type="match status" value="1"/>
</dbReference>
<dbReference type="AlphaFoldDB" id="A0AA88Y824"/>
<dbReference type="SUPFAM" id="SSF49899">
    <property type="entry name" value="Concanavalin A-like lectins/glucanases"/>
    <property type="match status" value="1"/>
</dbReference>
<comment type="subcellular location">
    <subcellularLocation>
        <location evidence="1">Membrane</location>
        <topology evidence="1">Single-pass membrane protein</topology>
    </subcellularLocation>
</comment>
<comment type="caution">
    <text evidence="8">The sequence shown here is derived from an EMBL/GenBank/DDBJ whole genome shotgun (WGS) entry which is preliminary data.</text>
</comment>
<keyword evidence="9" id="KW-1185">Reference proteome</keyword>
<sequence length="928" mass="104598">MKTDQISICILAFVLLETLVSSEGEGDNTKILFSGRDLSDCTSGRVIKKVFLEVLCGNPTSLEEADWRSPSPDPGICYVDSTKTNTGGHVDNITEVQVAGNCNRKNKSKDTPLCITVPPRKCNSSSTQTFDVTSKLLSTFVNGSDESIQLQFPAKDRIRDIRIVFITKDISCNFDNKCEWSWSSHVQIKSNNNASDWCKSCDNLTMKMEGFSAVVSVNNGVLTSPSIHRLNEPMTLRFLYFIEGTSELVVNTNSSEGQRDIWHSENKIHEGWQEAVITLPPSKIAFTINIAMLASTGNESLLAIRNISTRRKNTDLFDHRYGVSDKFCDFGEPCQFIEAVEGGSHFNEVKGDPSRRLLDTVKAKFGSFMYTDGSKSTHCFEQQMKDGLVERLKSKVLVPSNRPCKISFAWYGDAWWDLSIFAARNDSIRRKYLGQHDENEQRRIRKTTYTVPNVSYPYLIEFSIDEAMHCDYIGLDYIFLSDGCVFQTDVVELNVTLKTEMVVSNTDMEQAHSSFKGFIIPLALVTAFLFLVGLIITAVIKRRRETKHSSLLQGGKARERSVAVVDLLAQQTIESAIQEILTEKNPNYEWFSERLLNGTIKDYDRSRIRTDSIIGKGAFGEVYRGTLLASNENEKDIQIAVKQLPNGAKENSKSDFLFEALTLCKFQHKNIVRCLGISTDNYGIYILLEMMAGGDLRSYLRQTRDKETKRSTLQIREMLSLALDIASGCQYLESNKFVHRDIAARNCLLTSKSAGKQVKIGDFGLARDIVMSDYYRKEGQALLPVRWMSPETFQDGIFSSKSDVWAYGILLWEIFSSGFIPYPGLSNFSVLNFVTSGGRLESPAVCPSYVYNTMLWCWADTPEKRPTFTQVIEDLELANRIYVDCSVGVHKRKTKQSHPKSPRYYTKSSVSDDSSTLMLIDEICKNGV</sequence>
<dbReference type="InterPro" id="IPR000998">
    <property type="entry name" value="MAM_dom"/>
</dbReference>
<feature type="domain" description="Protein kinase" evidence="6">
    <location>
        <begin position="608"/>
        <end position="883"/>
    </location>
</feature>
<keyword evidence="3" id="KW-0067">ATP-binding</keyword>